<comment type="caution">
    <text evidence="1">The sequence shown here is derived from an EMBL/GenBank/DDBJ whole genome shotgun (WGS) entry which is preliminary data.</text>
</comment>
<dbReference type="Gene3D" id="3.30.429.10">
    <property type="entry name" value="Macrophage Migration Inhibitory Factor"/>
    <property type="match status" value="1"/>
</dbReference>
<organism evidence="1 2">
    <name type="scientific">Orlajensenia flava</name>
    <dbReference type="NCBI Taxonomy" id="2565934"/>
    <lineage>
        <taxon>Bacteria</taxon>
        <taxon>Bacillati</taxon>
        <taxon>Actinomycetota</taxon>
        <taxon>Actinomycetes</taxon>
        <taxon>Micrococcales</taxon>
        <taxon>Microbacteriaceae</taxon>
        <taxon>Orlajensenia</taxon>
    </lineage>
</organism>
<dbReference type="PANTHER" id="PTHR38460">
    <property type="entry name" value="TAUTOMERASE YOLI-RELATED"/>
    <property type="match status" value="1"/>
</dbReference>
<dbReference type="Proteomes" id="UP000307380">
    <property type="component" value="Unassembled WGS sequence"/>
</dbReference>
<dbReference type="SUPFAM" id="SSF55331">
    <property type="entry name" value="Tautomerase/MIF"/>
    <property type="match status" value="1"/>
</dbReference>
<dbReference type="InterPro" id="IPR037479">
    <property type="entry name" value="Tauto_MSAD"/>
</dbReference>
<gene>
    <name evidence="1" type="ORF">E6C70_11470</name>
</gene>
<reference evidence="1 2" key="1">
    <citation type="submission" date="2019-04" db="EMBL/GenBank/DDBJ databases">
        <authorList>
            <person name="Jiang L."/>
        </authorList>
    </citation>
    <scope>NUCLEOTIDE SEQUENCE [LARGE SCALE GENOMIC DNA]</scope>
    <source>
        <strain evidence="1 2">YIM 131861</strain>
    </source>
</reference>
<evidence type="ECO:0000313" key="2">
    <source>
        <dbReference type="Proteomes" id="UP000307380"/>
    </source>
</evidence>
<name>A0A4S4FTC2_9MICO</name>
<proteinExistence type="predicted"/>
<dbReference type="InterPro" id="IPR014347">
    <property type="entry name" value="Tautomerase/MIF_sf"/>
</dbReference>
<accession>A0A4S4FTC2</accession>
<evidence type="ECO:0000313" key="1">
    <source>
        <dbReference type="EMBL" id="THG34030.1"/>
    </source>
</evidence>
<sequence>MPFVNIWMREGKTPEHKKAVSDAVYEAMREVLKVTEDDRFHQIHDQPAENMIQDPVYAGVPRSGDSVFIQLYFTKRPTEMKLRLFEAIVANLQHLASVGPDDVYINALEPDPVNWWISGREVDPKTGFDKRMADAAAEAQ</sequence>
<dbReference type="AlphaFoldDB" id="A0A4S4FTC2"/>
<protein>
    <submittedName>
        <fullName evidence="1">Tautomerase family protein</fullName>
    </submittedName>
</protein>
<dbReference type="RefSeq" id="WP_136424666.1">
    <property type="nucleotide sequence ID" value="NZ_SSSN01000007.1"/>
</dbReference>
<dbReference type="PANTHER" id="PTHR38460:SF1">
    <property type="entry name" value="TAUTOMERASE YOLI-RELATED"/>
    <property type="match status" value="1"/>
</dbReference>
<dbReference type="OrthoDB" id="9804765at2"/>
<dbReference type="EMBL" id="SSSN01000007">
    <property type="protein sequence ID" value="THG34030.1"/>
    <property type="molecule type" value="Genomic_DNA"/>
</dbReference>
<dbReference type="Pfam" id="PF14552">
    <property type="entry name" value="Tautomerase_2"/>
    <property type="match status" value="1"/>
</dbReference>
<keyword evidence="2" id="KW-1185">Reference proteome</keyword>